<dbReference type="SUPFAM" id="SSF54211">
    <property type="entry name" value="Ribosomal protein S5 domain 2-like"/>
    <property type="match status" value="1"/>
</dbReference>
<dbReference type="Gene3D" id="3.30.230.10">
    <property type="match status" value="1"/>
</dbReference>
<dbReference type="RefSeq" id="WP_148986951.1">
    <property type="nucleotide sequence ID" value="NZ_VTEV01000001.1"/>
</dbReference>
<dbReference type="OrthoDB" id="4548147at2"/>
<evidence type="ECO:0000256" key="1">
    <source>
        <dbReference type="ARBA" id="ARBA00022679"/>
    </source>
</evidence>
<dbReference type="PANTHER" id="PTHR43527">
    <property type="entry name" value="4-DIPHOSPHOCYTIDYL-2-C-METHYL-D-ERYTHRITOL KINASE, CHLOROPLASTIC"/>
    <property type="match status" value="1"/>
</dbReference>
<accession>A0A5D4T629</accession>
<dbReference type="Pfam" id="PF00288">
    <property type="entry name" value="GHMP_kinases_N"/>
    <property type="match status" value="1"/>
</dbReference>
<sequence>MMLNQLNKFVINQVGKGACFGTFGELLQGVDAKSGFDFLVTLPIDKYSWAEFIPDLSNQLEVIPEYKQKSILLATRLLKYFNLPLSGKLIIQSNLPMGKGLASSSADLVATARAIQSAYDFELPIKLLQKFLKEIEPTDGVMYSGIVSFYHREVQIKEMFGSIPPLTIVAIDEGGEVNTINYNNEKKPINFKDKLEYTQLNNKLKIAIQEQDVRAIGKVATRSAIMNQKRLEKRSLNHFLQISEQFNTLGITVAHSGTFIGLMLWQQDKDYNNKLRQVTEKLEKKYGEVHVFSTLSNTKSYTEEIIKSLPGG</sequence>
<dbReference type="GO" id="GO:0016301">
    <property type="term" value="F:kinase activity"/>
    <property type="evidence" value="ECO:0007669"/>
    <property type="project" value="UniProtKB-KW"/>
</dbReference>
<evidence type="ECO:0000256" key="4">
    <source>
        <dbReference type="ARBA" id="ARBA00022840"/>
    </source>
</evidence>
<proteinExistence type="predicted"/>
<feature type="domain" description="GHMP kinase N-terminal" evidence="5">
    <location>
        <begin position="76"/>
        <end position="137"/>
    </location>
</feature>
<dbReference type="EMBL" id="VTEV01000001">
    <property type="protein sequence ID" value="TYS71053.1"/>
    <property type="molecule type" value="Genomic_DNA"/>
</dbReference>
<protein>
    <submittedName>
        <fullName evidence="6">Kinase</fullName>
    </submittedName>
</protein>
<keyword evidence="2" id="KW-0547">Nucleotide-binding</keyword>
<evidence type="ECO:0000313" key="7">
    <source>
        <dbReference type="Proteomes" id="UP000322524"/>
    </source>
</evidence>
<name>A0A5D4T629_9BACI</name>
<dbReference type="Proteomes" id="UP000322524">
    <property type="component" value="Unassembled WGS sequence"/>
</dbReference>
<keyword evidence="4" id="KW-0067">ATP-binding</keyword>
<dbReference type="InterPro" id="IPR012363">
    <property type="entry name" value="PduX"/>
</dbReference>
<dbReference type="InterPro" id="IPR006204">
    <property type="entry name" value="GHMP_kinase_N_dom"/>
</dbReference>
<dbReference type="PIRSF" id="PIRSF033887">
    <property type="entry name" value="PduX"/>
    <property type="match status" value="1"/>
</dbReference>
<keyword evidence="1" id="KW-0808">Transferase</keyword>
<dbReference type="GO" id="GO:0005524">
    <property type="term" value="F:ATP binding"/>
    <property type="evidence" value="ECO:0007669"/>
    <property type="project" value="UniProtKB-KW"/>
</dbReference>
<dbReference type="InterPro" id="IPR014721">
    <property type="entry name" value="Ribsml_uS5_D2-typ_fold_subgr"/>
</dbReference>
<evidence type="ECO:0000256" key="3">
    <source>
        <dbReference type="ARBA" id="ARBA00022777"/>
    </source>
</evidence>
<gene>
    <name evidence="6" type="ORF">FZC76_03950</name>
</gene>
<dbReference type="AlphaFoldDB" id="A0A5D4T629"/>
<dbReference type="PANTHER" id="PTHR43527:SF1">
    <property type="entry name" value="L-THREONINE KINASE"/>
    <property type="match status" value="1"/>
</dbReference>
<evidence type="ECO:0000256" key="2">
    <source>
        <dbReference type="ARBA" id="ARBA00022741"/>
    </source>
</evidence>
<reference evidence="6 7" key="1">
    <citation type="submission" date="2019-08" db="EMBL/GenBank/DDBJ databases">
        <title>Bacillus genomes from the desert of Cuatro Cienegas, Coahuila.</title>
        <authorList>
            <person name="Olmedo-Alvarez G."/>
        </authorList>
    </citation>
    <scope>NUCLEOTIDE SEQUENCE [LARGE SCALE GENOMIC DNA]</scope>
    <source>
        <strain evidence="6 7">CH28_1T</strain>
    </source>
</reference>
<evidence type="ECO:0000259" key="5">
    <source>
        <dbReference type="Pfam" id="PF00288"/>
    </source>
</evidence>
<comment type="caution">
    <text evidence="6">The sequence shown here is derived from an EMBL/GenBank/DDBJ whole genome shotgun (WGS) entry which is preliminary data.</text>
</comment>
<evidence type="ECO:0000313" key="6">
    <source>
        <dbReference type="EMBL" id="TYS71053.1"/>
    </source>
</evidence>
<keyword evidence="3 6" id="KW-0418">Kinase</keyword>
<organism evidence="6 7">
    <name type="scientific">Sutcliffiella horikoshii</name>
    <dbReference type="NCBI Taxonomy" id="79883"/>
    <lineage>
        <taxon>Bacteria</taxon>
        <taxon>Bacillati</taxon>
        <taxon>Bacillota</taxon>
        <taxon>Bacilli</taxon>
        <taxon>Bacillales</taxon>
        <taxon>Bacillaceae</taxon>
        <taxon>Sutcliffiella</taxon>
    </lineage>
</organism>
<dbReference type="InterPro" id="IPR020568">
    <property type="entry name" value="Ribosomal_Su5_D2-typ_SF"/>
</dbReference>